<keyword evidence="2" id="KW-1185">Reference proteome</keyword>
<evidence type="ECO:0000313" key="1">
    <source>
        <dbReference type="EMBL" id="KAK3708167.1"/>
    </source>
</evidence>
<dbReference type="EC" id="2.7.1.68" evidence="1"/>
<accession>A0ACC3N327</accession>
<proteinExistence type="predicted"/>
<sequence>MTTAMMVVVENGNVGHLYKSQTTPNGLQVPPQLPPVTPQLSPVPGSKRRNSLQVSRRTVSLDDVPEDEDAHRWSEHIKEKRVSRRTGRQDTQEDDSKVLVGTKVDEGHVNYITAYNMLTGIRFTVSRTNAKVDRELSDADFAARHKFSFDITGNELTPSAKYDFKFKDYAPWVFRHLRAKFDIDPAEYLMSLTSKYILSELGSPGKSGSFFYFSRDYKYIIKTIHHAEHCFLRKILKDYYQHVEKNPNTLLSQFYGLHRVKMPYGRKIHFVVMNNLFPPHRDIHGTYDLKGSTMGRDYDESKLQSNPRATLKDLNWLRRDMKLELGPHKKDIFIHQMERDVALLQKLKIMDYSLLVGIHDLSRGNEDGLRDKTLQVFQPGLDKNEENPQGALIRTPSKLEHARRVRELRESVKKERPVPMEAATDIMPDEANRTGFFYKDDGGFRATNLDNTAGPKIYYLGIIDCLTRYNTVKKAEHFWKGMGGHEPEISPIPPQRYGERFIRFIERTTKSSDLTEKERESADGAPLGLVTTSPIDTALPAISESPSLPR</sequence>
<name>A0ACC3N327_9PEZI</name>
<evidence type="ECO:0000313" key="2">
    <source>
        <dbReference type="Proteomes" id="UP001281147"/>
    </source>
</evidence>
<reference evidence="1" key="1">
    <citation type="submission" date="2023-07" db="EMBL/GenBank/DDBJ databases">
        <title>Black Yeasts Isolated from many extreme environments.</title>
        <authorList>
            <person name="Coleine C."/>
            <person name="Stajich J.E."/>
            <person name="Selbmann L."/>
        </authorList>
    </citation>
    <scope>NUCLEOTIDE SEQUENCE</scope>
    <source>
        <strain evidence="1">CCFEE 5714</strain>
    </source>
</reference>
<protein>
    <submittedName>
        <fullName evidence="1">Phosphatidylinositol-4-phosphate 5-kinase</fullName>
        <ecNumber evidence="1">2.7.1.68</ecNumber>
    </submittedName>
</protein>
<organism evidence="1 2">
    <name type="scientific">Vermiconidia calcicola</name>
    <dbReference type="NCBI Taxonomy" id="1690605"/>
    <lineage>
        <taxon>Eukaryota</taxon>
        <taxon>Fungi</taxon>
        <taxon>Dikarya</taxon>
        <taxon>Ascomycota</taxon>
        <taxon>Pezizomycotina</taxon>
        <taxon>Dothideomycetes</taxon>
        <taxon>Dothideomycetidae</taxon>
        <taxon>Mycosphaerellales</taxon>
        <taxon>Extremaceae</taxon>
        <taxon>Vermiconidia</taxon>
    </lineage>
</organism>
<keyword evidence="1" id="KW-0808">Transferase</keyword>
<dbReference type="EMBL" id="JAUTXU010000103">
    <property type="protein sequence ID" value="KAK3708167.1"/>
    <property type="molecule type" value="Genomic_DNA"/>
</dbReference>
<comment type="caution">
    <text evidence="1">The sequence shown here is derived from an EMBL/GenBank/DDBJ whole genome shotgun (WGS) entry which is preliminary data.</text>
</comment>
<gene>
    <name evidence="1" type="primary">MSS4_1</name>
    <name evidence="1" type="ORF">LTR37_011671</name>
</gene>
<dbReference type="Proteomes" id="UP001281147">
    <property type="component" value="Unassembled WGS sequence"/>
</dbReference>